<keyword evidence="1" id="KW-0812">Transmembrane</keyword>
<comment type="caution">
    <text evidence="2">The sequence shown here is derived from an EMBL/GenBank/DDBJ whole genome shotgun (WGS) entry which is preliminary data.</text>
</comment>
<sequence>MLLKAGRSILTAVLLLVGITAGIYLTCLGIVLQRLDESMSRFDDLPTTSSYLWWVVSALGLALIAACIRGTIRTLRRRRRAAEDRCVHETCQ</sequence>
<dbReference type="Proteomes" id="UP000294604">
    <property type="component" value="Unassembled WGS sequence"/>
</dbReference>
<dbReference type="EMBL" id="PECL01000015">
    <property type="protein sequence ID" value="TDZ99773.1"/>
    <property type="molecule type" value="Genomic_DNA"/>
</dbReference>
<keyword evidence="1" id="KW-1133">Transmembrane helix</keyword>
<evidence type="ECO:0000313" key="2">
    <source>
        <dbReference type="EMBL" id="TDZ99773.1"/>
    </source>
</evidence>
<gene>
    <name evidence="2" type="ORF">CCUG60884_04844</name>
</gene>
<organism evidence="2 3">
    <name type="scientific">Mycobacteroides salmoniphilum</name>
    <dbReference type="NCBI Taxonomy" id="404941"/>
    <lineage>
        <taxon>Bacteria</taxon>
        <taxon>Bacillati</taxon>
        <taxon>Actinomycetota</taxon>
        <taxon>Actinomycetes</taxon>
        <taxon>Mycobacteriales</taxon>
        <taxon>Mycobacteriaceae</taxon>
        <taxon>Mycobacteroides</taxon>
    </lineage>
</organism>
<dbReference type="AlphaFoldDB" id="A0A4R8SMQ8"/>
<proteinExistence type="predicted"/>
<accession>A0A4R8SMQ8</accession>
<name>A0A4R8SMQ8_9MYCO</name>
<reference evidence="2 3" key="1">
    <citation type="journal article" date="2019" name="Sci. Rep.">
        <title>Extended insight into the Mycobacterium chelonae-abscessus complex through whole genome sequencing of Mycobacterium salmoniphilum outbreak and Mycobacterium salmoniphilum-like strains.</title>
        <authorList>
            <person name="Behra P.R.K."/>
            <person name="Das S."/>
            <person name="Pettersson B.M.F."/>
            <person name="Shirreff L."/>
            <person name="DuCote T."/>
            <person name="Jacobsson K.G."/>
            <person name="Ennis D.G."/>
            <person name="Kirsebom L.A."/>
        </authorList>
    </citation>
    <scope>NUCLEOTIDE SEQUENCE [LARGE SCALE GENOMIC DNA]</scope>
    <source>
        <strain evidence="2 3">CCUG 60884</strain>
    </source>
</reference>
<protein>
    <submittedName>
        <fullName evidence="2">Uncharacterized protein</fullName>
    </submittedName>
</protein>
<feature type="transmembrane region" description="Helical" evidence="1">
    <location>
        <begin position="51"/>
        <end position="72"/>
    </location>
</feature>
<evidence type="ECO:0000313" key="3">
    <source>
        <dbReference type="Proteomes" id="UP000294604"/>
    </source>
</evidence>
<keyword evidence="1" id="KW-0472">Membrane</keyword>
<evidence type="ECO:0000256" key="1">
    <source>
        <dbReference type="SAM" id="Phobius"/>
    </source>
</evidence>
<feature type="transmembrane region" description="Helical" evidence="1">
    <location>
        <begin position="12"/>
        <end position="31"/>
    </location>
</feature>